<dbReference type="AlphaFoldDB" id="A0A250JZD8"/>
<dbReference type="EMBL" id="CP022203">
    <property type="protein sequence ID" value="ATB48711.1"/>
    <property type="molecule type" value="Genomic_DNA"/>
</dbReference>
<dbReference type="Proteomes" id="UP000217343">
    <property type="component" value="Chromosome"/>
</dbReference>
<evidence type="ECO:0000313" key="2">
    <source>
        <dbReference type="Proteomes" id="UP000217343"/>
    </source>
</evidence>
<reference evidence="1 2" key="1">
    <citation type="submission" date="2017-06" db="EMBL/GenBank/DDBJ databases">
        <title>Sequencing and comparative analysis of myxobacterial genomes.</title>
        <authorList>
            <person name="Rupp O."/>
            <person name="Goesmann A."/>
            <person name="Sogaard-Andersen L."/>
        </authorList>
    </citation>
    <scope>NUCLEOTIDE SEQUENCE [LARGE SCALE GENOMIC DNA]</scope>
    <source>
        <strain evidence="1 2">DSM 14697</strain>
    </source>
</reference>
<dbReference type="KEGG" id="mmas:MYMAC_004341"/>
<gene>
    <name evidence="1" type="ORF">MYMAC_004341</name>
</gene>
<evidence type="ECO:0000313" key="1">
    <source>
        <dbReference type="EMBL" id="ATB48711.1"/>
    </source>
</evidence>
<name>A0A250JZD8_9BACT</name>
<sequence>MRAAAVAPRVSLLPRTPELIPASMLRDADAARTPRTRLAAERPASIREAIIRWLAHEL</sequence>
<protein>
    <submittedName>
        <fullName evidence="1">Uncharacterized protein</fullName>
    </submittedName>
</protein>
<accession>A0A250JZD8</accession>
<dbReference type="RefSeq" id="WP_170114756.1">
    <property type="nucleotide sequence ID" value="NZ_CP022203.1"/>
</dbReference>
<proteinExistence type="predicted"/>
<organism evidence="1 2">
    <name type="scientific">Corallococcus macrosporus DSM 14697</name>
    <dbReference type="NCBI Taxonomy" id="1189310"/>
    <lineage>
        <taxon>Bacteria</taxon>
        <taxon>Pseudomonadati</taxon>
        <taxon>Myxococcota</taxon>
        <taxon>Myxococcia</taxon>
        <taxon>Myxococcales</taxon>
        <taxon>Cystobacterineae</taxon>
        <taxon>Myxococcaceae</taxon>
        <taxon>Corallococcus</taxon>
    </lineage>
</organism>
<keyword evidence="2" id="KW-1185">Reference proteome</keyword>